<dbReference type="EnsemblPlants" id="ORUFI03G08620.1">
    <property type="protein sequence ID" value="ORUFI03G08620.1"/>
    <property type="gene ID" value="ORUFI03G08620"/>
</dbReference>
<sequence>MGGGHNPWG</sequence>
<evidence type="ECO:0000313" key="1">
    <source>
        <dbReference type="EnsemblPlants" id="ORUFI03G08620.1"/>
    </source>
</evidence>
<organism evidence="1 2">
    <name type="scientific">Oryza rufipogon</name>
    <name type="common">Brownbeard rice</name>
    <name type="synonym">Asian wild rice</name>
    <dbReference type="NCBI Taxonomy" id="4529"/>
    <lineage>
        <taxon>Eukaryota</taxon>
        <taxon>Viridiplantae</taxon>
        <taxon>Streptophyta</taxon>
        <taxon>Embryophyta</taxon>
        <taxon>Tracheophyta</taxon>
        <taxon>Spermatophyta</taxon>
        <taxon>Magnoliopsida</taxon>
        <taxon>Liliopsida</taxon>
        <taxon>Poales</taxon>
        <taxon>Poaceae</taxon>
        <taxon>BOP clade</taxon>
        <taxon>Oryzoideae</taxon>
        <taxon>Oryzeae</taxon>
        <taxon>Oryzinae</taxon>
        <taxon>Oryza</taxon>
    </lineage>
</organism>
<name>A0A0G2KBQ9_ORYRU</name>
<protein>
    <submittedName>
        <fullName evidence="1">Uncharacterized protein</fullName>
    </submittedName>
</protein>
<reference evidence="2" key="1">
    <citation type="submission" date="2013-06" db="EMBL/GenBank/DDBJ databases">
        <authorList>
            <person name="Zhao Q."/>
        </authorList>
    </citation>
    <scope>NUCLEOTIDE SEQUENCE</scope>
    <source>
        <strain evidence="2">cv. W1943</strain>
    </source>
</reference>
<accession>A0A0G2KBQ9</accession>
<evidence type="ECO:0000313" key="2">
    <source>
        <dbReference type="Proteomes" id="UP000008022"/>
    </source>
</evidence>
<dbReference type="Gramene" id="ORUFI03G08620.1">
    <property type="protein sequence ID" value="ORUFI03G08620.1"/>
    <property type="gene ID" value="ORUFI03G08620"/>
</dbReference>
<dbReference type="Proteomes" id="UP000008022">
    <property type="component" value="Unassembled WGS sequence"/>
</dbReference>
<proteinExistence type="predicted"/>
<reference evidence="1" key="2">
    <citation type="submission" date="2015-06" db="UniProtKB">
        <authorList>
            <consortium name="EnsemblPlants"/>
        </authorList>
    </citation>
    <scope>IDENTIFICATION</scope>
</reference>
<keyword evidence="2" id="KW-1185">Reference proteome</keyword>